<organism evidence="1 2">
    <name type="scientific">Anaeromicropila herbilytica</name>
    <dbReference type="NCBI Taxonomy" id="2785025"/>
    <lineage>
        <taxon>Bacteria</taxon>
        <taxon>Bacillati</taxon>
        <taxon>Bacillota</taxon>
        <taxon>Clostridia</taxon>
        <taxon>Lachnospirales</taxon>
        <taxon>Lachnospiraceae</taxon>
        <taxon>Anaeromicropila</taxon>
    </lineage>
</organism>
<dbReference type="Proteomes" id="UP000595897">
    <property type="component" value="Chromosome"/>
</dbReference>
<dbReference type="EMBL" id="AP024169">
    <property type="protein sequence ID" value="BCN30839.1"/>
    <property type="molecule type" value="Genomic_DNA"/>
</dbReference>
<accession>A0A7R7EL88</accession>
<proteinExistence type="predicted"/>
<dbReference type="Gene3D" id="3.40.50.300">
    <property type="entry name" value="P-loop containing nucleotide triphosphate hydrolases"/>
    <property type="match status" value="1"/>
</dbReference>
<keyword evidence="2" id="KW-1185">Reference proteome</keyword>
<dbReference type="SUPFAM" id="SSF52540">
    <property type="entry name" value="P-loop containing nucleoside triphosphate hydrolases"/>
    <property type="match status" value="1"/>
</dbReference>
<evidence type="ECO:0000313" key="2">
    <source>
        <dbReference type="Proteomes" id="UP000595897"/>
    </source>
</evidence>
<name>A0A7R7EL88_9FIRM</name>
<evidence type="ECO:0000313" key="1">
    <source>
        <dbReference type="EMBL" id="BCN30839.1"/>
    </source>
</evidence>
<dbReference type="RefSeq" id="WP_271711999.1">
    <property type="nucleotide sequence ID" value="NZ_AP024169.1"/>
</dbReference>
<sequence>MRNIYFIGGSPCSGKSTMAEIIAQKFNLHYFKVDDYIDEYTVKGAASGKSICMKLKNMTPEQIWMRDPKNQSMEEIQFYQEIFEFIIEDINNITYQNGIITEGAAFLPCIMKNRDIDQKHYINITPSPEFQISHFRERPFVPYVLEGCSDKEKAFMKWMDRDILFAKAVREQAMEMGYITILNDGTTSIEEMFKSICMHFDLVD</sequence>
<evidence type="ECO:0008006" key="3">
    <source>
        <dbReference type="Google" id="ProtNLM"/>
    </source>
</evidence>
<dbReference type="KEGG" id="ahb:bsdtb5_21340"/>
<protein>
    <recommendedName>
        <fullName evidence="3">Shikimate kinase</fullName>
    </recommendedName>
</protein>
<dbReference type="InterPro" id="IPR027417">
    <property type="entry name" value="P-loop_NTPase"/>
</dbReference>
<dbReference type="AlphaFoldDB" id="A0A7R7EL88"/>
<reference evidence="1 2" key="1">
    <citation type="submission" date="2020-11" db="EMBL/GenBank/DDBJ databases">
        <title>Draft genome sequencing of a Lachnospiraceae strain isolated from anoxic soil subjected to BSD treatment.</title>
        <authorList>
            <person name="Uek A."/>
            <person name="Tonouchi A."/>
        </authorList>
    </citation>
    <scope>NUCLEOTIDE SEQUENCE [LARGE SCALE GENOMIC DNA]</scope>
    <source>
        <strain evidence="1 2">TB5</strain>
    </source>
</reference>
<gene>
    <name evidence="1" type="ORF">bsdtb5_21340</name>
</gene>